<evidence type="ECO:0000313" key="8">
    <source>
        <dbReference type="EMBL" id="MDA2803195.1"/>
    </source>
</evidence>
<dbReference type="InterPro" id="IPR011701">
    <property type="entry name" value="MFS"/>
</dbReference>
<feature type="transmembrane region" description="Helical" evidence="6">
    <location>
        <begin position="39"/>
        <end position="63"/>
    </location>
</feature>
<dbReference type="PANTHER" id="PTHR23528">
    <property type="match status" value="1"/>
</dbReference>
<feature type="transmembrane region" description="Helical" evidence="6">
    <location>
        <begin position="110"/>
        <end position="127"/>
    </location>
</feature>
<keyword evidence="9" id="KW-1185">Reference proteome</keyword>
<feature type="transmembrane region" description="Helical" evidence="6">
    <location>
        <begin position="325"/>
        <end position="343"/>
    </location>
</feature>
<name>A0ABT4TFI4_9ACTN</name>
<dbReference type="InterPro" id="IPR005829">
    <property type="entry name" value="Sugar_transporter_CS"/>
</dbReference>
<sequence>MPDTSPVPPPPSASGTPGSPGTDAPRAGGWGRRGLSRFLALYAVGNLALYAMYLGVVSILLPVQVEAFDPASKEINLAVVTGVSAIFATLFNPIGGMLSDRTRTRWGRRNPWMLGGALGVVAFLAVMGLSPALWLLAVGWCVAQAMGNVYQAAITATVPDRVPAERRGSASAVMGIAQSLGLVAGSLVAARFVGRLELGYILLGAALVVVAVLFTALTHDPRGDALPPRTSGGPNPLVQQLKGFGSALRSPDFTWAFTSRALMMMGFFAILGYQVYILSDYIALPEGLSPTDAVPVLTIANTVLTVACTAVIGPVSDRIGRRRPFVLVAGLIAASATVVPVLVPTFTGILVWATIAGAAFGVFMAADHAIVTLVLPAGGDAARDLGVLNIANAGPQIIAPFVAGGIVVLFGGYQYLFIVGAVLSLLGALAITRVKGVA</sequence>
<evidence type="ECO:0000259" key="7">
    <source>
        <dbReference type="PROSITE" id="PS50850"/>
    </source>
</evidence>
<keyword evidence="2 6" id="KW-0812">Transmembrane</keyword>
<dbReference type="Proteomes" id="UP001165685">
    <property type="component" value="Unassembled WGS sequence"/>
</dbReference>
<dbReference type="EMBL" id="JAQFWP010000002">
    <property type="protein sequence ID" value="MDA2803195.1"/>
    <property type="molecule type" value="Genomic_DNA"/>
</dbReference>
<evidence type="ECO:0000256" key="1">
    <source>
        <dbReference type="ARBA" id="ARBA00004651"/>
    </source>
</evidence>
<evidence type="ECO:0000256" key="4">
    <source>
        <dbReference type="ARBA" id="ARBA00023136"/>
    </source>
</evidence>
<dbReference type="RefSeq" id="WP_270675420.1">
    <property type="nucleotide sequence ID" value="NZ_JAQFWP010000002.1"/>
</dbReference>
<feature type="transmembrane region" description="Helical" evidence="6">
    <location>
        <begin position="349"/>
        <end position="375"/>
    </location>
</feature>
<gene>
    <name evidence="8" type="ORF">O4U47_01615</name>
</gene>
<comment type="subcellular location">
    <subcellularLocation>
        <location evidence="1">Cell membrane</location>
        <topology evidence="1">Multi-pass membrane protein</topology>
    </subcellularLocation>
</comment>
<dbReference type="PROSITE" id="PS00216">
    <property type="entry name" value="SUGAR_TRANSPORT_1"/>
    <property type="match status" value="1"/>
</dbReference>
<evidence type="ECO:0000256" key="2">
    <source>
        <dbReference type="ARBA" id="ARBA00022692"/>
    </source>
</evidence>
<dbReference type="PROSITE" id="PS50850">
    <property type="entry name" value="MFS"/>
    <property type="match status" value="1"/>
</dbReference>
<dbReference type="PANTHER" id="PTHR23528:SF1">
    <property type="entry name" value="MAJOR FACILITATOR SUPERFAMILY (MFS) PROFILE DOMAIN-CONTAINING PROTEIN"/>
    <property type="match status" value="1"/>
</dbReference>
<dbReference type="Gene3D" id="1.20.1250.20">
    <property type="entry name" value="MFS general substrate transporter like domains"/>
    <property type="match status" value="2"/>
</dbReference>
<reference evidence="8" key="1">
    <citation type="submission" date="2023-01" db="EMBL/GenBank/DDBJ databases">
        <title>Draft genome sequence of Nocardiopsis sp. LSu2-4 isolated from halophytes.</title>
        <authorList>
            <person name="Duangmal K."/>
            <person name="Chantavorakit T."/>
        </authorList>
    </citation>
    <scope>NUCLEOTIDE SEQUENCE</scope>
    <source>
        <strain evidence="8">LSu2-4</strain>
    </source>
</reference>
<dbReference type="InterPro" id="IPR036259">
    <property type="entry name" value="MFS_trans_sf"/>
</dbReference>
<feature type="transmembrane region" description="Helical" evidence="6">
    <location>
        <begin position="253"/>
        <end position="273"/>
    </location>
</feature>
<feature type="compositionally biased region" description="Pro residues" evidence="5">
    <location>
        <begin position="1"/>
        <end position="12"/>
    </location>
</feature>
<feature type="region of interest" description="Disordered" evidence="5">
    <location>
        <begin position="1"/>
        <end position="27"/>
    </location>
</feature>
<dbReference type="InterPro" id="IPR020846">
    <property type="entry name" value="MFS_dom"/>
</dbReference>
<organism evidence="8 9">
    <name type="scientific">Nocardiopsis suaedae</name>
    <dbReference type="NCBI Taxonomy" id="3018444"/>
    <lineage>
        <taxon>Bacteria</taxon>
        <taxon>Bacillati</taxon>
        <taxon>Actinomycetota</taxon>
        <taxon>Actinomycetes</taxon>
        <taxon>Streptosporangiales</taxon>
        <taxon>Nocardiopsidaceae</taxon>
        <taxon>Nocardiopsis</taxon>
    </lineage>
</organism>
<feature type="transmembrane region" description="Helical" evidence="6">
    <location>
        <begin position="293"/>
        <end position="313"/>
    </location>
</feature>
<evidence type="ECO:0000256" key="5">
    <source>
        <dbReference type="SAM" id="MobiDB-lite"/>
    </source>
</evidence>
<comment type="caution">
    <text evidence="8">The sequence shown here is derived from an EMBL/GenBank/DDBJ whole genome shotgun (WGS) entry which is preliminary data.</text>
</comment>
<keyword evidence="4 6" id="KW-0472">Membrane</keyword>
<evidence type="ECO:0000256" key="3">
    <source>
        <dbReference type="ARBA" id="ARBA00022989"/>
    </source>
</evidence>
<proteinExistence type="predicted"/>
<keyword evidence="3 6" id="KW-1133">Transmembrane helix</keyword>
<feature type="transmembrane region" description="Helical" evidence="6">
    <location>
        <begin position="415"/>
        <end position="434"/>
    </location>
</feature>
<dbReference type="CDD" id="cd06174">
    <property type="entry name" value="MFS"/>
    <property type="match status" value="1"/>
</dbReference>
<feature type="domain" description="Major facilitator superfamily (MFS) profile" evidence="7">
    <location>
        <begin position="39"/>
        <end position="438"/>
    </location>
</feature>
<accession>A0ABT4TFI4</accession>
<protein>
    <submittedName>
        <fullName evidence="8">MFS transporter</fullName>
    </submittedName>
</protein>
<dbReference type="SUPFAM" id="SSF103473">
    <property type="entry name" value="MFS general substrate transporter"/>
    <property type="match status" value="1"/>
</dbReference>
<feature type="transmembrane region" description="Helical" evidence="6">
    <location>
        <begin position="170"/>
        <end position="192"/>
    </location>
</feature>
<feature type="transmembrane region" description="Helical" evidence="6">
    <location>
        <begin position="387"/>
        <end position="409"/>
    </location>
</feature>
<evidence type="ECO:0000313" key="9">
    <source>
        <dbReference type="Proteomes" id="UP001165685"/>
    </source>
</evidence>
<feature type="transmembrane region" description="Helical" evidence="6">
    <location>
        <begin position="75"/>
        <end position="98"/>
    </location>
</feature>
<dbReference type="Pfam" id="PF07690">
    <property type="entry name" value="MFS_1"/>
    <property type="match status" value="1"/>
</dbReference>
<feature type="transmembrane region" description="Helical" evidence="6">
    <location>
        <begin position="198"/>
        <end position="217"/>
    </location>
</feature>
<feature type="compositionally biased region" description="Low complexity" evidence="5">
    <location>
        <begin position="13"/>
        <end position="22"/>
    </location>
</feature>
<evidence type="ECO:0000256" key="6">
    <source>
        <dbReference type="SAM" id="Phobius"/>
    </source>
</evidence>